<gene>
    <name evidence="8" type="ORF">F1649_16725</name>
</gene>
<keyword evidence="4 5" id="KW-0812">Transmembrane</keyword>
<dbReference type="InterPro" id="IPR023997">
    <property type="entry name" value="TonB-dep_OMP_SusC/RagA_CS"/>
</dbReference>
<dbReference type="InterPro" id="IPR011662">
    <property type="entry name" value="Secretin/TonB_short_N"/>
</dbReference>
<dbReference type="InterPro" id="IPR012910">
    <property type="entry name" value="Plug_dom"/>
</dbReference>
<dbReference type="GO" id="GO:0009279">
    <property type="term" value="C:cell outer membrane"/>
    <property type="evidence" value="ECO:0007669"/>
    <property type="project" value="UniProtKB-SubCell"/>
</dbReference>
<evidence type="ECO:0000256" key="4">
    <source>
        <dbReference type="PROSITE-ProRule" id="PRU01360"/>
    </source>
</evidence>
<evidence type="ECO:0000313" key="8">
    <source>
        <dbReference type="EMBL" id="KAA8479179.1"/>
    </source>
</evidence>
<dbReference type="Gene3D" id="2.60.40.1120">
    <property type="entry name" value="Carboxypeptidase-like, regulatory domain"/>
    <property type="match status" value="1"/>
</dbReference>
<dbReference type="Proteomes" id="UP000322918">
    <property type="component" value="Unassembled WGS sequence"/>
</dbReference>
<dbReference type="FunFam" id="2.170.130.10:FF:000003">
    <property type="entry name" value="SusC/RagA family TonB-linked outer membrane protein"/>
    <property type="match status" value="1"/>
</dbReference>
<dbReference type="Pfam" id="PF07660">
    <property type="entry name" value="STN"/>
    <property type="match status" value="1"/>
</dbReference>
<evidence type="ECO:0000313" key="9">
    <source>
        <dbReference type="Proteomes" id="UP000322918"/>
    </source>
</evidence>
<dbReference type="EMBL" id="VWNE01000029">
    <property type="protein sequence ID" value="KAA8479179.1"/>
    <property type="molecule type" value="Genomic_DNA"/>
</dbReference>
<feature type="domain" description="TonB-dependent receptor plug" evidence="7">
    <location>
        <begin position="237"/>
        <end position="340"/>
    </location>
</feature>
<keyword evidence="8" id="KW-0675">Receptor</keyword>
<sequence length="1133" mass="125892">MKHLVLSLNSCGLFCTPLKRQTTHLQKLKKLILIMKLVAVLLLVTCIQVSASVYSQSLSLSKKNASLRELFNEIQKQTGYNFLYSNETINDTKTFTVNFKKAKIDYVLNSLLADLPLEYSIEEGIILIVNKEVKSPVTPAKADPIIITGKITDEKDEPLPGVTVRLKGTSIGTSANADGVYFLKIPEMKGTLVFNFVGYLTEERAIRSEKTIDVKLRPDSTALQDVVIVGYGVQKKITTIGAQSSINVESLKQPVANLSNAIAGRVAGVIGVQRSGEPGYDGSQIYIRGISTFTSSSPLVLVDGVERAFSNIDPEDIANFTVLKDASATAVYGVRGANGVILIETKKGRAGKPKVNLQINQGVTQFTKIPEFADGVTYLQIANEAYHNSNPTAMPLYSEEKILATASGSDPDLHPNVNWMKEMFNDFGQNRRVNLNANGGSDRATYYLSVGYYDENGLYKTDELAQYNSAIKFTRYNFTSNLTLKLFRDTKVDFGASGWISDGNYPGRSASSIWNAAYIMPPTVIPVKYSNGSIPQPRGEESNPYDMLTQSGYVNNVTSQLWSNIKITQDLSPWLKGLSAYGMFSFDNNNYHQISRTKTVDTYFASNRDENGNLVFDQTRVGSSYLGYERSNGGSRQFYTEAALNYSNSFGDKKHDVSAMLLYNQSDRTDAFSNDFINAIPYRYQGIAARTTYAYDNRYLAEFNLGYNGSETFNTGKRFGFFPSYGIGWVASNEKFFKALSGTIQFLKFRGSYGIVGNSNIGGRRFAYISTVASRTGYSFGRNTDNNFGGLDIGEYAVDVTWEQAKKANAGLELRTLKESLSLTLDLFMEKREGIFKPRGDVPNYAGIQATPYGNLGAVHNKGFDGTVVFNKQLSNDFSLELRGNVVWNRAIIKEDANAIWPYPWQQVIGRKLGQRFGKTAIGLFRSEEEIANSPTQTGSIKPGDIKYKDLNGDGKIDNYDEGPVGYGSIPEIVYGFGPSFTYKGWSLGAWFKGISNVDISLNGEGLQPFQKEGTRGNLFSNITDRWTPDGSNPDPWYPRLTYPSTSNSNYDNSTWWIKNGAFMRLQNVELSYAFPKKSWLEKFGMSNFRVYAVGYNLLTFSSFKLWDVELGDGKGAQYPLMKTYSVGIDCRF</sequence>
<dbReference type="InterPro" id="IPR008969">
    <property type="entry name" value="CarboxyPept-like_regulatory"/>
</dbReference>
<dbReference type="AlphaFoldDB" id="A0A5M9GYW7"/>
<keyword evidence="3 4" id="KW-0998">Cell outer membrane</keyword>
<keyword evidence="4" id="KW-1134">Transmembrane beta strand</keyword>
<accession>A0A5M9GYW7</accession>
<protein>
    <submittedName>
        <fullName evidence="8">TonB-dependent receptor</fullName>
    </submittedName>
</protein>
<dbReference type="Pfam" id="PF07715">
    <property type="entry name" value="Plug"/>
    <property type="match status" value="1"/>
</dbReference>
<feature type="transmembrane region" description="Helical" evidence="5">
    <location>
        <begin position="31"/>
        <end position="54"/>
    </location>
</feature>
<dbReference type="PROSITE" id="PS52016">
    <property type="entry name" value="TONB_DEPENDENT_REC_3"/>
    <property type="match status" value="1"/>
</dbReference>
<dbReference type="InterPro" id="IPR037066">
    <property type="entry name" value="Plug_dom_sf"/>
</dbReference>
<feature type="domain" description="Secretin/TonB short N-terminal" evidence="6">
    <location>
        <begin position="80"/>
        <end position="129"/>
    </location>
</feature>
<comment type="caution">
    <text evidence="8">The sequence shown here is derived from an EMBL/GenBank/DDBJ whole genome shotgun (WGS) entry which is preliminary data.</text>
</comment>
<comment type="subcellular location">
    <subcellularLocation>
        <location evidence="4">Cell outer membrane</location>
        <topology evidence="4">Multi-pass membrane protein</topology>
    </subcellularLocation>
</comment>
<dbReference type="NCBIfam" id="TIGR04056">
    <property type="entry name" value="OMP_RagA_SusC"/>
    <property type="match status" value="1"/>
</dbReference>
<dbReference type="SUPFAM" id="SSF49464">
    <property type="entry name" value="Carboxypeptidase regulatory domain-like"/>
    <property type="match status" value="1"/>
</dbReference>
<comment type="similarity">
    <text evidence="4">Belongs to the TonB-dependent receptor family.</text>
</comment>
<organism evidence="8 9">
    <name type="scientific">Arcticibacter tournemirensis</name>
    <dbReference type="NCBI Taxonomy" id="699437"/>
    <lineage>
        <taxon>Bacteria</taxon>
        <taxon>Pseudomonadati</taxon>
        <taxon>Bacteroidota</taxon>
        <taxon>Sphingobacteriia</taxon>
        <taxon>Sphingobacteriales</taxon>
        <taxon>Sphingobacteriaceae</taxon>
        <taxon>Arcticibacter</taxon>
    </lineage>
</organism>
<dbReference type="InterPro" id="IPR023996">
    <property type="entry name" value="TonB-dep_OMP_SusC/RagA"/>
</dbReference>
<dbReference type="Pfam" id="PF13715">
    <property type="entry name" value="CarbopepD_reg_2"/>
    <property type="match status" value="1"/>
</dbReference>
<evidence type="ECO:0000256" key="3">
    <source>
        <dbReference type="ARBA" id="ARBA00023237"/>
    </source>
</evidence>
<dbReference type="Gene3D" id="3.55.50.30">
    <property type="match status" value="1"/>
</dbReference>
<dbReference type="InterPro" id="IPR039426">
    <property type="entry name" value="TonB-dep_rcpt-like"/>
</dbReference>
<evidence type="ECO:0000256" key="1">
    <source>
        <dbReference type="ARBA" id="ARBA00022448"/>
    </source>
</evidence>
<dbReference type="SUPFAM" id="SSF56935">
    <property type="entry name" value="Porins"/>
    <property type="match status" value="1"/>
</dbReference>
<keyword evidence="9" id="KW-1185">Reference proteome</keyword>
<keyword evidence="1 4" id="KW-0813">Transport</keyword>
<keyword evidence="2 4" id="KW-0472">Membrane</keyword>
<name>A0A5M9GYW7_9SPHI</name>
<evidence type="ECO:0000259" key="6">
    <source>
        <dbReference type="Pfam" id="PF07660"/>
    </source>
</evidence>
<keyword evidence="5" id="KW-1133">Transmembrane helix</keyword>
<dbReference type="OrthoDB" id="603589at2"/>
<proteinExistence type="inferred from homology"/>
<evidence type="ECO:0000256" key="2">
    <source>
        <dbReference type="ARBA" id="ARBA00023136"/>
    </source>
</evidence>
<evidence type="ECO:0000256" key="5">
    <source>
        <dbReference type="SAM" id="Phobius"/>
    </source>
</evidence>
<dbReference type="NCBIfam" id="TIGR04057">
    <property type="entry name" value="SusC_RagA_signa"/>
    <property type="match status" value="1"/>
</dbReference>
<evidence type="ECO:0000259" key="7">
    <source>
        <dbReference type="Pfam" id="PF07715"/>
    </source>
</evidence>
<dbReference type="Gene3D" id="2.170.130.10">
    <property type="entry name" value="TonB-dependent receptor, plug domain"/>
    <property type="match status" value="1"/>
</dbReference>
<reference evidence="8 9" key="1">
    <citation type="submission" date="2019-09" db="EMBL/GenBank/DDBJ databases">
        <title>Pararcticibacter amylolyticus gen. nov., sp. nov., isolated from a rottenly hemp rope, and reclassification of Pedobacter tournemirensis as Pararcticibacter tournemirensis comb. nov.</title>
        <authorList>
            <person name="Cai Y."/>
        </authorList>
    </citation>
    <scope>NUCLEOTIDE SEQUENCE [LARGE SCALE GENOMIC DNA]</scope>
    <source>
        <strain evidence="8 9">TF5-37.2-LB10</strain>
    </source>
</reference>